<dbReference type="AlphaFoldDB" id="A0A165ESW2"/>
<comment type="similarity">
    <text evidence="1">Belongs to the methyltransferase superfamily.</text>
</comment>
<dbReference type="EMBL" id="KV423994">
    <property type="protein sequence ID" value="KZT55464.1"/>
    <property type="molecule type" value="Genomic_DNA"/>
</dbReference>
<dbReference type="Proteomes" id="UP000076842">
    <property type="component" value="Unassembled WGS sequence"/>
</dbReference>
<dbReference type="GO" id="GO:0032259">
    <property type="term" value="P:methylation"/>
    <property type="evidence" value="ECO:0007669"/>
    <property type="project" value="UniProtKB-KW"/>
</dbReference>
<keyword evidence="6" id="KW-1185">Reference proteome</keyword>
<dbReference type="OrthoDB" id="10027013at2759"/>
<dbReference type="SUPFAM" id="SSF53335">
    <property type="entry name" value="S-adenosyl-L-methionine-dependent methyltransferases"/>
    <property type="match status" value="1"/>
</dbReference>
<evidence type="ECO:0000313" key="6">
    <source>
        <dbReference type="Proteomes" id="UP000076842"/>
    </source>
</evidence>
<dbReference type="PANTHER" id="PTHR44942">
    <property type="entry name" value="METHYLTRANSF_11 DOMAIN-CONTAINING PROTEIN"/>
    <property type="match status" value="1"/>
</dbReference>
<feature type="domain" description="Methyltransferase type 11" evidence="4">
    <location>
        <begin position="26"/>
        <end position="119"/>
    </location>
</feature>
<dbReference type="InterPro" id="IPR051052">
    <property type="entry name" value="Diverse_substrate_MTase"/>
</dbReference>
<evidence type="ECO:0000313" key="5">
    <source>
        <dbReference type="EMBL" id="KZT55464.1"/>
    </source>
</evidence>
<dbReference type="CDD" id="cd02440">
    <property type="entry name" value="AdoMet_MTases"/>
    <property type="match status" value="1"/>
</dbReference>
<evidence type="ECO:0000256" key="1">
    <source>
        <dbReference type="ARBA" id="ARBA00008361"/>
    </source>
</evidence>
<protein>
    <recommendedName>
        <fullName evidence="4">Methyltransferase type 11 domain-containing protein</fullName>
    </recommendedName>
</protein>
<name>A0A165ESW2_9BASI</name>
<dbReference type="Gene3D" id="3.40.50.150">
    <property type="entry name" value="Vaccinia Virus protein VP39"/>
    <property type="match status" value="1"/>
</dbReference>
<reference evidence="5 6" key="1">
    <citation type="journal article" date="2016" name="Mol. Biol. Evol.">
        <title>Comparative Genomics of Early-Diverging Mushroom-Forming Fungi Provides Insights into the Origins of Lignocellulose Decay Capabilities.</title>
        <authorList>
            <person name="Nagy L.G."/>
            <person name="Riley R."/>
            <person name="Tritt A."/>
            <person name="Adam C."/>
            <person name="Daum C."/>
            <person name="Floudas D."/>
            <person name="Sun H."/>
            <person name="Yadav J.S."/>
            <person name="Pangilinan J."/>
            <person name="Larsson K.H."/>
            <person name="Matsuura K."/>
            <person name="Barry K."/>
            <person name="Labutti K."/>
            <person name="Kuo R."/>
            <person name="Ohm R.A."/>
            <person name="Bhattacharya S.S."/>
            <person name="Shirouzu T."/>
            <person name="Yoshinaga Y."/>
            <person name="Martin F.M."/>
            <person name="Grigoriev I.V."/>
            <person name="Hibbett D.S."/>
        </authorList>
    </citation>
    <scope>NUCLEOTIDE SEQUENCE [LARGE SCALE GENOMIC DNA]</scope>
    <source>
        <strain evidence="5 6">HHB12733</strain>
    </source>
</reference>
<keyword evidence="3" id="KW-0808">Transferase</keyword>
<accession>A0A165ESW2</accession>
<keyword evidence="2" id="KW-0489">Methyltransferase</keyword>
<dbReference type="InterPro" id="IPR029063">
    <property type="entry name" value="SAM-dependent_MTases_sf"/>
</dbReference>
<dbReference type="STRING" id="1353952.A0A165ESW2"/>
<dbReference type="GO" id="GO:0008757">
    <property type="term" value="F:S-adenosylmethionine-dependent methyltransferase activity"/>
    <property type="evidence" value="ECO:0007669"/>
    <property type="project" value="InterPro"/>
</dbReference>
<evidence type="ECO:0000259" key="4">
    <source>
        <dbReference type="Pfam" id="PF08241"/>
    </source>
</evidence>
<evidence type="ECO:0000256" key="2">
    <source>
        <dbReference type="ARBA" id="ARBA00022603"/>
    </source>
</evidence>
<dbReference type="InParanoid" id="A0A165ESW2"/>
<dbReference type="PANTHER" id="PTHR44942:SF4">
    <property type="entry name" value="METHYLTRANSFERASE TYPE 11 DOMAIN-CONTAINING PROTEIN"/>
    <property type="match status" value="1"/>
</dbReference>
<sequence length="270" mass="30034">MAAFSSKSFDASSYKSARPTYPPHCQAARALAGMFDSVVGVDPSETMLDAARKEGGKTKAGQEVRWEVASSDQLAFLKDASVDVVTAGARGALVSSYFKYPETLHEFSRVLKPHGIVAFFNYTRLRLGQPLTALNPIIDHHVALVNAASDIHGLAQAVIMSLSPPSDLFEIATLERHLYVGEHYPPEHFDAREEVIMSGKSTWEQMEAFYRSGGATHKWFEMHPEDRENPEGDAITRMMNEVRGEAEKMGYKGEEVTVEHPMVLLMFRKL</sequence>
<organism evidence="5 6">
    <name type="scientific">Calocera cornea HHB12733</name>
    <dbReference type="NCBI Taxonomy" id="1353952"/>
    <lineage>
        <taxon>Eukaryota</taxon>
        <taxon>Fungi</taxon>
        <taxon>Dikarya</taxon>
        <taxon>Basidiomycota</taxon>
        <taxon>Agaricomycotina</taxon>
        <taxon>Dacrymycetes</taxon>
        <taxon>Dacrymycetales</taxon>
        <taxon>Dacrymycetaceae</taxon>
        <taxon>Calocera</taxon>
    </lineage>
</organism>
<gene>
    <name evidence="5" type="ORF">CALCODRAFT_510081</name>
</gene>
<proteinExistence type="inferred from homology"/>
<evidence type="ECO:0000256" key="3">
    <source>
        <dbReference type="ARBA" id="ARBA00022679"/>
    </source>
</evidence>
<dbReference type="Pfam" id="PF08241">
    <property type="entry name" value="Methyltransf_11"/>
    <property type="match status" value="1"/>
</dbReference>
<dbReference type="InterPro" id="IPR013216">
    <property type="entry name" value="Methyltransf_11"/>
</dbReference>